<proteinExistence type="predicted"/>
<evidence type="ECO:0000313" key="2">
    <source>
        <dbReference type="Proteomes" id="UP001202248"/>
    </source>
</evidence>
<name>A0ABS9SHZ8_9BACT</name>
<reference evidence="1 2" key="1">
    <citation type="submission" date="2022-02" db="EMBL/GenBank/DDBJ databases">
        <authorList>
            <person name="Min J."/>
        </authorList>
    </citation>
    <scope>NUCLEOTIDE SEQUENCE [LARGE SCALE GENOMIC DNA]</scope>
    <source>
        <strain evidence="1 2">GR10-1</strain>
    </source>
</reference>
<keyword evidence="2" id="KW-1185">Reference proteome</keyword>
<sequence length="74" mass="8952">MNIQQKSTLMRLSWKIQKIRKYDRSKSLLNAWAIYLNEDITFFPSYKNIVTNITRQKQLAEPETFLITLIFIHF</sequence>
<gene>
    <name evidence="1" type="ORF">MKP09_08780</name>
</gene>
<dbReference type="EMBL" id="JAKWBL010000001">
    <property type="protein sequence ID" value="MCH5597993.1"/>
    <property type="molecule type" value="Genomic_DNA"/>
</dbReference>
<protein>
    <submittedName>
        <fullName evidence="1">Uncharacterized protein</fullName>
    </submittedName>
</protein>
<accession>A0ABS9SHZ8</accession>
<comment type="caution">
    <text evidence="1">The sequence shown here is derived from an EMBL/GenBank/DDBJ whole genome shotgun (WGS) entry which is preliminary data.</text>
</comment>
<dbReference type="RefSeq" id="WP_240827342.1">
    <property type="nucleotide sequence ID" value="NZ_JAKWBL010000001.1"/>
</dbReference>
<evidence type="ECO:0000313" key="1">
    <source>
        <dbReference type="EMBL" id="MCH5597993.1"/>
    </source>
</evidence>
<dbReference type="Proteomes" id="UP001202248">
    <property type="component" value="Unassembled WGS sequence"/>
</dbReference>
<organism evidence="1 2">
    <name type="scientific">Niabella ginsengisoli</name>
    <dbReference type="NCBI Taxonomy" id="522298"/>
    <lineage>
        <taxon>Bacteria</taxon>
        <taxon>Pseudomonadati</taxon>
        <taxon>Bacteroidota</taxon>
        <taxon>Chitinophagia</taxon>
        <taxon>Chitinophagales</taxon>
        <taxon>Chitinophagaceae</taxon>
        <taxon>Niabella</taxon>
    </lineage>
</organism>